<organism evidence="1 2">
    <name type="scientific">Mucilaginibacter auburnensis</name>
    <dbReference type="NCBI Taxonomy" id="1457233"/>
    <lineage>
        <taxon>Bacteria</taxon>
        <taxon>Pseudomonadati</taxon>
        <taxon>Bacteroidota</taxon>
        <taxon>Sphingobacteriia</taxon>
        <taxon>Sphingobacteriales</taxon>
        <taxon>Sphingobacteriaceae</taxon>
        <taxon>Mucilaginibacter</taxon>
    </lineage>
</organism>
<protein>
    <submittedName>
        <fullName evidence="1">Uncharacterized protein DUF4270</fullName>
    </submittedName>
</protein>
<comment type="caution">
    <text evidence="1">The sequence shown here is derived from an EMBL/GenBank/DDBJ whole genome shotgun (WGS) entry which is preliminary data.</text>
</comment>
<dbReference type="EMBL" id="PGFJ01000001">
    <property type="protein sequence ID" value="PJJ83669.1"/>
    <property type="molecule type" value="Genomic_DNA"/>
</dbReference>
<proteinExistence type="predicted"/>
<name>A0A2H9VSA0_9SPHI</name>
<accession>A0A2H9VSA0</accession>
<dbReference type="RefSeq" id="WP_100339914.1">
    <property type="nucleotide sequence ID" value="NZ_PGFJ01000001.1"/>
</dbReference>
<evidence type="ECO:0000313" key="2">
    <source>
        <dbReference type="Proteomes" id="UP000242687"/>
    </source>
</evidence>
<dbReference type="Proteomes" id="UP000242687">
    <property type="component" value="Unassembled WGS sequence"/>
</dbReference>
<evidence type="ECO:0000313" key="1">
    <source>
        <dbReference type="EMBL" id="PJJ83669.1"/>
    </source>
</evidence>
<dbReference type="Pfam" id="PF14092">
    <property type="entry name" value="DUF4270"/>
    <property type="match status" value="1"/>
</dbReference>
<sequence length="462" mass="50718">MKFFRLDLLTLLISLFILSSCKKQGTVNLGVNDGNLIEGSLIDTSTVYVNTVPEEDAIASGLAKTALSYFKDPVFGITESNIAMDLNLPSQAAYTVPTGTIAIDSAILILPYTSGFYGDSLTTRFKANVYQLDERILSNGTYNASKKWKTKSVLLGTKSFFPRTRDSVRVIQPIRAGKDSLMKFIPQVRVPLDPTFVNSILFNAPADQVASNLVFRNRVNGLYVTLDKNQTGPGGTMMFNMDSATVKVYVKVTATDGSTIDTNVVVLPSVRRSAEISHNYAGTAIATELAATTSKTRNTFYLQGLLGLRAKVQFPYLKEIITKAGSDIIVNRAELVISPQPGTAFPYTPINSLMLYKLDLAKQRINIQDNTQTDPRSATSYGGFYNSDKKEYRFLVTAYVQDLMRGKTIDYGTYIGAADNQGFSYFSDVTPNPQLDGRTAAVGSDGSTYRVKLNIIYTKVNK</sequence>
<dbReference type="OrthoDB" id="1466062at2"/>
<keyword evidence="2" id="KW-1185">Reference proteome</keyword>
<reference evidence="1 2" key="1">
    <citation type="submission" date="2017-11" db="EMBL/GenBank/DDBJ databases">
        <title>Genomic Encyclopedia of Archaeal and Bacterial Type Strains, Phase II (KMG-II): From Individual Species to Whole Genera.</title>
        <authorList>
            <person name="Goeker M."/>
        </authorList>
    </citation>
    <scope>NUCLEOTIDE SEQUENCE [LARGE SCALE GENOMIC DNA]</scope>
    <source>
        <strain evidence="1 2">DSM 28175</strain>
    </source>
</reference>
<dbReference type="InterPro" id="IPR025366">
    <property type="entry name" value="DUF4270"/>
</dbReference>
<dbReference type="PROSITE" id="PS51257">
    <property type="entry name" value="PROKAR_LIPOPROTEIN"/>
    <property type="match status" value="1"/>
</dbReference>
<dbReference type="AlphaFoldDB" id="A0A2H9VSA0"/>
<gene>
    <name evidence="1" type="ORF">CLV57_0662</name>
</gene>